<evidence type="ECO:0000313" key="4">
    <source>
        <dbReference type="Proteomes" id="UP000812013"/>
    </source>
</evidence>
<keyword evidence="2" id="KW-0472">Membrane</keyword>
<evidence type="ECO:0000256" key="2">
    <source>
        <dbReference type="SAM" id="Phobius"/>
    </source>
</evidence>
<feature type="transmembrane region" description="Helical" evidence="2">
    <location>
        <begin position="34"/>
        <end position="52"/>
    </location>
</feature>
<dbReference type="Proteomes" id="UP000812013">
    <property type="component" value="Unassembled WGS sequence"/>
</dbReference>
<feature type="region of interest" description="Disordered" evidence="1">
    <location>
        <begin position="1"/>
        <end position="27"/>
    </location>
</feature>
<organism evidence="3 4">
    <name type="scientific">Streptomyces bambusae</name>
    <dbReference type="NCBI Taxonomy" id="1550616"/>
    <lineage>
        <taxon>Bacteria</taxon>
        <taxon>Bacillati</taxon>
        <taxon>Actinomycetota</taxon>
        <taxon>Actinomycetes</taxon>
        <taxon>Kitasatosporales</taxon>
        <taxon>Streptomycetaceae</taxon>
        <taxon>Streptomyces</taxon>
    </lineage>
</organism>
<reference evidence="3 4" key="1">
    <citation type="submission" date="2019-12" db="EMBL/GenBank/DDBJ databases">
        <title>Genome sequence of Streptomyces bambusae.</title>
        <authorList>
            <person name="Bansal K."/>
            <person name="Choksket S."/>
            <person name="Korpole S."/>
            <person name="Patil P.B."/>
        </authorList>
    </citation>
    <scope>NUCLEOTIDE SEQUENCE [LARGE SCALE GENOMIC DNA]</scope>
    <source>
        <strain evidence="3 4">SK60</strain>
    </source>
</reference>
<dbReference type="NCBIfam" id="NF033485">
    <property type="entry name" value="small_SCO1431"/>
    <property type="match status" value="1"/>
</dbReference>
<evidence type="ECO:0000256" key="1">
    <source>
        <dbReference type="SAM" id="MobiDB-lite"/>
    </source>
</evidence>
<protein>
    <submittedName>
        <fullName evidence="3">SCO1431 family membrane protein</fullName>
    </submittedName>
</protein>
<dbReference type="InterPro" id="IPR047816">
    <property type="entry name" value="SCO1431-like"/>
</dbReference>
<comment type="caution">
    <text evidence="3">The sequence shown here is derived from an EMBL/GenBank/DDBJ whole genome shotgun (WGS) entry which is preliminary data.</text>
</comment>
<evidence type="ECO:0000313" key="3">
    <source>
        <dbReference type="EMBL" id="MBW5481579.1"/>
    </source>
</evidence>
<gene>
    <name evidence="3" type="ORF">GPJ59_06680</name>
</gene>
<proteinExistence type="predicted"/>
<keyword evidence="4" id="KW-1185">Reference proteome</keyword>
<keyword evidence="2" id="KW-0812">Transmembrane</keyword>
<accession>A0ABS6Z1G3</accession>
<dbReference type="EMBL" id="WTFF01000026">
    <property type="protein sequence ID" value="MBW5481579.1"/>
    <property type="molecule type" value="Genomic_DNA"/>
</dbReference>
<sequence>MRGTMTANSAALDRARSTVRTGGPEDGSRWLENVMGWTLVVVVAMFVTQVGWL</sequence>
<name>A0ABS6Z1G3_9ACTN</name>
<keyword evidence="2" id="KW-1133">Transmembrane helix</keyword>